<dbReference type="InterPro" id="IPR052234">
    <property type="entry name" value="U5_snRNP_Component"/>
</dbReference>
<evidence type="ECO:0000256" key="3">
    <source>
        <dbReference type="ARBA" id="ARBA00022737"/>
    </source>
</evidence>
<feature type="repeat" description="WD" evidence="5">
    <location>
        <begin position="308"/>
        <end position="337"/>
    </location>
</feature>
<dbReference type="InterPro" id="IPR019775">
    <property type="entry name" value="WD40_repeat_CS"/>
</dbReference>
<dbReference type="Pfam" id="PF00400">
    <property type="entry name" value="WD40"/>
    <property type="match status" value="7"/>
</dbReference>
<keyword evidence="2" id="KW-0507">mRNA processing</keyword>
<dbReference type="OrthoDB" id="1068471at2759"/>
<feature type="repeat" description="WD" evidence="5">
    <location>
        <begin position="72"/>
        <end position="104"/>
    </location>
</feature>
<evidence type="ECO:0000256" key="2">
    <source>
        <dbReference type="ARBA" id="ARBA00022664"/>
    </source>
</evidence>
<feature type="repeat" description="WD" evidence="5">
    <location>
        <begin position="176"/>
        <end position="202"/>
    </location>
</feature>
<dbReference type="GO" id="GO:0003723">
    <property type="term" value="F:RNA binding"/>
    <property type="evidence" value="ECO:0007669"/>
    <property type="project" value="TreeGrafter"/>
</dbReference>
<dbReference type="InterPro" id="IPR001680">
    <property type="entry name" value="WD40_rpt"/>
</dbReference>
<comment type="caution">
    <text evidence="7">The sequence shown here is derived from an EMBL/GenBank/DDBJ whole genome shotgun (WGS) entry which is preliminary data.</text>
</comment>
<keyword evidence="1 5" id="KW-0853">WD repeat</keyword>
<dbReference type="PROSITE" id="PS00678">
    <property type="entry name" value="WD_REPEATS_1"/>
    <property type="match status" value="3"/>
</dbReference>
<feature type="repeat" description="WD" evidence="5">
    <location>
        <begin position="244"/>
        <end position="279"/>
    </location>
</feature>
<accession>A0A9W8BG92</accession>
<dbReference type="InterPro" id="IPR036322">
    <property type="entry name" value="WD40_repeat_dom_sf"/>
</dbReference>
<feature type="repeat" description="WD" evidence="5">
    <location>
        <begin position="338"/>
        <end position="371"/>
    </location>
</feature>
<feature type="region of interest" description="Disordered" evidence="6">
    <location>
        <begin position="1"/>
        <end position="22"/>
    </location>
</feature>
<dbReference type="InterPro" id="IPR020472">
    <property type="entry name" value="WD40_PAC1"/>
</dbReference>
<protein>
    <submittedName>
        <fullName evidence="7">Uncharacterized protein</fullName>
    </submittedName>
</protein>
<dbReference type="EMBL" id="JANBQF010000082">
    <property type="protein sequence ID" value="KAJ2005875.1"/>
    <property type="molecule type" value="Genomic_DNA"/>
</dbReference>
<keyword evidence="8" id="KW-1185">Reference proteome</keyword>
<dbReference type="CDD" id="cd00200">
    <property type="entry name" value="WD40"/>
    <property type="match status" value="1"/>
</dbReference>
<evidence type="ECO:0000313" key="7">
    <source>
        <dbReference type="EMBL" id="KAJ2005875.1"/>
    </source>
</evidence>
<dbReference type="AlphaFoldDB" id="A0A9W8BG92"/>
<evidence type="ECO:0000256" key="5">
    <source>
        <dbReference type="PROSITE-ProRule" id="PRU00221"/>
    </source>
</evidence>
<evidence type="ECO:0000256" key="1">
    <source>
        <dbReference type="ARBA" id="ARBA00022574"/>
    </source>
</evidence>
<keyword evidence="4" id="KW-0508">mRNA splicing</keyword>
<dbReference type="Proteomes" id="UP001150907">
    <property type="component" value="Unassembled WGS sequence"/>
</dbReference>
<dbReference type="GO" id="GO:0071013">
    <property type="term" value="C:catalytic step 2 spliceosome"/>
    <property type="evidence" value="ECO:0007669"/>
    <property type="project" value="TreeGrafter"/>
</dbReference>
<dbReference type="GO" id="GO:0006397">
    <property type="term" value="P:mRNA processing"/>
    <property type="evidence" value="ECO:0007669"/>
    <property type="project" value="UniProtKB-KW"/>
</dbReference>
<dbReference type="PROSITE" id="PS50294">
    <property type="entry name" value="WD_REPEATS_REGION"/>
    <property type="match status" value="5"/>
</dbReference>
<organism evidence="7 8">
    <name type="scientific">Coemansia thaxteri</name>
    <dbReference type="NCBI Taxonomy" id="2663907"/>
    <lineage>
        <taxon>Eukaryota</taxon>
        <taxon>Fungi</taxon>
        <taxon>Fungi incertae sedis</taxon>
        <taxon>Zoopagomycota</taxon>
        <taxon>Kickxellomycotina</taxon>
        <taxon>Kickxellomycetes</taxon>
        <taxon>Kickxellales</taxon>
        <taxon>Kickxellaceae</taxon>
        <taxon>Coemansia</taxon>
    </lineage>
</organism>
<dbReference type="GO" id="GO:0008380">
    <property type="term" value="P:RNA splicing"/>
    <property type="evidence" value="ECO:0007669"/>
    <property type="project" value="UniProtKB-KW"/>
</dbReference>
<dbReference type="PRINTS" id="PR00320">
    <property type="entry name" value="GPROTEINBRPT"/>
</dbReference>
<reference evidence="7" key="1">
    <citation type="submission" date="2022-07" db="EMBL/GenBank/DDBJ databases">
        <title>Phylogenomic reconstructions and comparative analyses of Kickxellomycotina fungi.</title>
        <authorList>
            <person name="Reynolds N.K."/>
            <person name="Stajich J.E."/>
            <person name="Barry K."/>
            <person name="Grigoriev I.V."/>
            <person name="Crous P."/>
            <person name="Smith M.E."/>
        </authorList>
    </citation>
    <scope>NUCLEOTIDE SEQUENCE</scope>
    <source>
        <strain evidence="7">IMI 214461</strain>
    </source>
</reference>
<sequence>MTDHKRRISLAGSEDGAEQPASGFLRGSAVALVKRPKTDSSGAMVLAKGDGTAVTKSGPKRTSGMQAPIMHLTGHSGEVATCQFSHSGEHLASGSTDSHVFLWNTYGDCTNYGMLRGHKSSVLELQWMPGDERLITASADKTVVLWDTATGERLKRGKRHTAPVNACCPLSRGTGDNNLFASASDDGNLLLWDARERHPVATIAHGLPLTSIAAAPTGTTIYAGSLDNNISSWDVRTLSLLNTMRGHSGTVMGISISPKTGNYLVSTSLDNTVRLWDLRPYCRIPNRCERVFVGAPHGFEQNLIRPTFDKDESMVASGSADRTLTIWHMRSGEIMYKLPGHKGCVTQVDFHPQEPIVLSASVDKSIFLGEL</sequence>
<feature type="repeat" description="WD" evidence="5">
    <location>
        <begin position="115"/>
        <end position="156"/>
    </location>
</feature>
<evidence type="ECO:0000256" key="6">
    <source>
        <dbReference type="SAM" id="MobiDB-lite"/>
    </source>
</evidence>
<proteinExistence type="predicted"/>
<dbReference type="PROSITE" id="PS50082">
    <property type="entry name" value="WD_REPEATS_2"/>
    <property type="match status" value="7"/>
</dbReference>
<evidence type="ECO:0000313" key="8">
    <source>
        <dbReference type="Proteomes" id="UP001150907"/>
    </source>
</evidence>
<dbReference type="InterPro" id="IPR015943">
    <property type="entry name" value="WD40/YVTN_repeat-like_dom_sf"/>
</dbReference>
<dbReference type="PANTHER" id="PTHR44006:SF1">
    <property type="entry name" value="U5 SMALL NUCLEAR RIBONUCLEOPROTEIN 40 KDA PROTEIN"/>
    <property type="match status" value="1"/>
</dbReference>
<gene>
    <name evidence="7" type="ORF">H4R26_001717</name>
</gene>
<dbReference type="SMART" id="SM00320">
    <property type="entry name" value="WD40"/>
    <property type="match status" value="7"/>
</dbReference>
<dbReference type="Gene3D" id="2.130.10.10">
    <property type="entry name" value="YVTN repeat-like/Quinoprotein amine dehydrogenase"/>
    <property type="match status" value="1"/>
</dbReference>
<dbReference type="SUPFAM" id="SSF50978">
    <property type="entry name" value="WD40 repeat-like"/>
    <property type="match status" value="1"/>
</dbReference>
<dbReference type="PANTHER" id="PTHR44006">
    <property type="entry name" value="U5 SMALL NUCLEAR RIBONUCLEOPROTEIN 40 KDA PROTEIN"/>
    <property type="match status" value="1"/>
</dbReference>
<feature type="repeat" description="WD" evidence="5">
    <location>
        <begin position="202"/>
        <end position="243"/>
    </location>
</feature>
<name>A0A9W8BG92_9FUNG</name>
<evidence type="ECO:0000256" key="4">
    <source>
        <dbReference type="ARBA" id="ARBA00023187"/>
    </source>
</evidence>
<keyword evidence="3" id="KW-0677">Repeat</keyword>